<dbReference type="EC" id="2.7.11.1" evidence="2"/>
<keyword evidence="16" id="KW-0325">Glycoprotein</keyword>
<dbReference type="Gene3D" id="1.10.510.10">
    <property type="entry name" value="Transferase(Phosphotransferase) domain 1"/>
    <property type="match status" value="1"/>
</dbReference>
<dbReference type="PROSITE" id="PS00107">
    <property type="entry name" value="PROTEIN_KINASE_ATP"/>
    <property type="match status" value="1"/>
</dbReference>
<feature type="domain" description="Protein kinase" evidence="20">
    <location>
        <begin position="38"/>
        <end position="317"/>
    </location>
</feature>
<dbReference type="PANTHER" id="PTHR48005">
    <property type="entry name" value="LEUCINE RICH REPEAT KINASE 2"/>
    <property type="match status" value="1"/>
</dbReference>
<dbReference type="InterPro" id="IPR000719">
    <property type="entry name" value="Prot_kinase_dom"/>
</dbReference>
<organism evidence="21 22">
    <name type="scientific">Juglans regia</name>
    <name type="common">English walnut</name>
    <dbReference type="NCBI Taxonomy" id="51240"/>
    <lineage>
        <taxon>Eukaryota</taxon>
        <taxon>Viridiplantae</taxon>
        <taxon>Streptophyta</taxon>
        <taxon>Embryophyta</taxon>
        <taxon>Tracheophyta</taxon>
        <taxon>Spermatophyta</taxon>
        <taxon>Magnoliopsida</taxon>
        <taxon>eudicotyledons</taxon>
        <taxon>Gunneridae</taxon>
        <taxon>Pentapetalae</taxon>
        <taxon>rosids</taxon>
        <taxon>fabids</taxon>
        <taxon>Fagales</taxon>
        <taxon>Juglandaceae</taxon>
        <taxon>Juglans</taxon>
    </lineage>
</organism>
<dbReference type="PANTHER" id="PTHR48005:SF70">
    <property type="entry name" value="MDIS1-INTERACTING RECEPTOR LIKE KINASE 2-LIKE"/>
    <property type="match status" value="1"/>
</dbReference>
<keyword evidence="13" id="KW-1133">Transmembrane helix</keyword>
<protein>
    <recommendedName>
        <fullName evidence="2">non-specific serine/threonine protein kinase</fullName>
        <ecNumber evidence="2">2.7.11.1</ecNumber>
    </recommendedName>
</protein>
<comment type="catalytic activity">
    <reaction evidence="17">
        <text>L-threonyl-[protein] + ATP = O-phospho-L-threonyl-[protein] + ADP + H(+)</text>
        <dbReference type="Rhea" id="RHEA:46608"/>
        <dbReference type="Rhea" id="RHEA-COMP:11060"/>
        <dbReference type="Rhea" id="RHEA-COMP:11605"/>
        <dbReference type="ChEBI" id="CHEBI:15378"/>
        <dbReference type="ChEBI" id="CHEBI:30013"/>
        <dbReference type="ChEBI" id="CHEBI:30616"/>
        <dbReference type="ChEBI" id="CHEBI:61977"/>
        <dbReference type="ChEBI" id="CHEBI:456216"/>
        <dbReference type="EC" id="2.7.11.1"/>
    </reaction>
</comment>
<evidence type="ECO:0000256" key="13">
    <source>
        <dbReference type="ARBA" id="ARBA00022989"/>
    </source>
</evidence>
<dbReference type="KEGG" id="jre:118343720"/>
<sequence>MRKPDHEPRDAEDETLFEIWSYDGKMAHQSIVEATEKFNPRHCIGEGGSANVYKAEVSTGQVFAVKKLHQSEDGEVANRAFASEITALAEVRHRNIVKLYGFCSHARYSYLVYEYLEGGSLGKSISSEVKAMQFDWIKRVNVVRGVAQALSYLHHDCSPPIIHRDISSNNILLDLEYEAHISDFGTARILKPNSPNWTSYAGTFWVFSSRCADIFLAELAYTMESNEKCDVYSFGMVTLEVMMGRHPGSFISLLLSSSSTTTTTQNITLKEVLDQRLSPPRGRVTEEVVTIAKLAFACLNARPQSRPSMQQISHKLSTRSLRAPLSEPLDAITLGKLFDNTTLTP</sequence>
<evidence type="ECO:0000256" key="12">
    <source>
        <dbReference type="ARBA" id="ARBA00022840"/>
    </source>
</evidence>
<evidence type="ECO:0000259" key="20">
    <source>
        <dbReference type="PROSITE" id="PS50011"/>
    </source>
</evidence>
<keyword evidence="9" id="KW-0677">Repeat</keyword>
<evidence type="ECO:0000256" key="16">
    <source>
        <dbReference type="ARBA" id="ARBA00023180"/>
    </source>
</evidence>
<dbReference type="GO" id="GO:0004674">
    <property type="term" value="F:protein serine/threonine kinase activity"/>
    <property type="evidence" value="ECO:0007669"/>
    <property type="project" value="UniProtKB-KW"/>
</dbReference>
<keyword evidence="6" id="KW-0808">Transferase</keyword>
<keyword evidence="4" id="KW-0597">Phosphoprotein</keyword>
<feature type="binding site" evidence="19">
    <location>
        <position position="67"/>
    </location>
    <ligand>
        <name>ATP</name>
        <dbReference type="ChEBI" id="CHEBI:30616"/>
    </ligand>
</feature>
<keyword evidence="10 19" id="KW-0547">Nucleotide-binding</keyword>
<evidence type="ECO:0000256" key="8">
    <source>
        <dbReference type="ARBA" id="ARBA00022729"/>
    </source>
</evidence>
<dbReference type="PIRSF" id="PIRSF000654">
    <property type="entry name" value="Integrin-linked_kinase"/>
    <property type="match status" value="1"/>
</dbReference>
<evidence type="ECO:0000256" key="18">
    <source>
        <dbReference type="ARBA" id="ARBA00048679"/>
    </source>
</evidence>
<evidence type="ECO:0000256" key="11">
    <source>
        <dbReference type="ARBA" id="ARBA00022777"/>
    </source>
</evidence>
<evidence type="ECO:0000256" key="9">
    <source>
        <dbReference type="ARBA" id="ARBA00022737"/>
    </source>
</evidence>
<keyword evidence="7" id="KW-0812">Transmembrane</keyword>
<dbReference type="FunFam" id="1.10.510.10:FF:000445">
    <property type="entry name" value="MDIS1-interacting receptor like kinase 2"/>
    <property type="match status" value="1"/>
</dbReference>
<keyword evidence="21" id="KW-1185">Reference proteome</keyword>
<evidence type="ECO:0000313" key="22">
    <source>
        <dbReference type="RefSeq" id="XP_035539679.1"/>
    </source>
</evidence>
<keyword evidence="11" id="KW-0418">Kinase</keyword>
<comment type="catalytic activity">
    <reaction evidence="18">
        <text>L-seryl-[protein] + ATP = O-phospho-L-seryl-[protein] + ADP + H(+)</text>
        <dbReference type="Rhea" id="RHEA:17989"/>
        <dbReference type="Rhea" id="RHEA-COMP:9863"/>
        <dbReference type="Rhea" id="RHEA-COMP:11604"/>
        <dbReference type="ChEBI" id="CHEBI:15378"/>
        <dbReference type="ChEBI" id="CHEBI:29999"/>
        <dbReference type="ChEBI" id="CHEBI:30616"/>
        <dbReference type="ChEBI" id="CHEBI:83421"/>
        <dbReference type="ChEBI" id="CHEBI:456216"/>
        <dbReference type="EC" id="2.7.11.1"/>
    </reaction>
</comment>
<comment type="subcellular location">
    <subcellularLocation>
        <location evidence="1">Membrane</location>
        <topology evidence="1">Single-pass type I membrane protein</topology>
    </subcellularLocation>
</comment>
<dbReference type="OrthoDB" id="676979at2759"/>
<evidence type="ECO:0000256" key="4">
    <source>
        <dbReference type="ARBA" id="ARBA00022553"/>
    </source>
</evidence>
<dbReference type="InterPro" id="IPR017441">
    <property type="entry name" value="Protein_kinase_ATP_BS"/>
</dbReference>
<dbReference type="GeneID" id="118343720"/>
<evidence type="ECO:0000256" key="1">
    <source>
        <dbReference type="ARBA" id="ARBA00004479"/>
    </source>
</evidence>
<dbReference type="Gene3D" id="3.30.200.20">
    <property type="entry name" value="Phosphorylase Kinase, domain 1"/>
    <property type="match status" value="1"/>
</dbReference>
<keyword evidence="3" id="KW-0723">Serine/threonine-protein kinase</keyword>
<name>A0A6P9DWP6_JUGRE</name>
<dbReference type="InterPro" id="IPR008266">
    <property type="entry name" value="Tyr_kinase_AS"/>
</dbReference>
<dbReference type="Proteomes" id="UP000235220">
    <property type="component" value="Chromosome 12"/>
</dbReference>
<keyword evidence="5" id="KW-0433">Leucine-rich repeat</keyword>
<dbReference type="RefSeq" id="XP_035539679.1">
    <property type="nucleotide sequence ID" value="XM_035683786.1"/>
</dbReference>
<dbReference type="AlphaFoldDB" id="A0A6P9DWP6"/>
<dbReference type="GO" id="GO:0004672">
    <property type="term" value="F:protein kinase activity"/>
    <property type="evidence" value="ECO:0000318"/>
    <property type="project" value="GO_Central"/>
</dbReference>
<evidence type="ECO:0000256" key="7">
    <source>
        <dbReference type="ARBA" id="ARBA00022692"/>
    </source>
</evidence>
<keyword evidence="14" id="KW-0472">Membrane</keyword>
<evidence type="ECO:0000256" key="3">
    <source>
        <dbReference type="ARBA" id="ARBA00022527"/>
    </source>
</evidence>
<keyword evidence="12 19" id="KW-0067">ATP-binding</keyword>
<reference evidence="22" key="1">
    <citation type="submission" date="2025-08" db="UniProtKB">
        <authorList>
            <consortium name="RefSeq"/>
        </authorList>
    </citation>
    <scope>IDENTIFICATION</scope>
    <source>
        <tissue evidence="22">Leaves</tissue>
    </source>
</reference>
<dbReference type="FunFam" id="3.30.200.20:FF:000309">
    <property type="entry name" value="Leucine-rich repeat receptor protein kinase MSP1"/>
    <property type="match status" value="1"/>
</dbReference>
<dbReference type="GO" id="GO:0016020">
    <property type="term" value="C:membrane"/>
    <property type="evidence" value="ECO:0007669"/>
    <property type="project" value="UniProtKB-SubCell"/>
</dbReference>
<evidence type="ECO:0000256" key="5">
    <source>
        <dbReference type="ARBA" id="ARBA00022614"/>
    </source>
</evidence>
<dbReference type="InterPro" id="IPR011009">
    <property type="entry name" value="Kinase-like_dom_sf"/>
</dbReference>
<evidence type="ECO:0000256" key="17">
    <source>
        <dbReference type="ARBA" id="ARBA00047899"/>
    </source>
</evidence>
<dbReference type="InParanoid" id="A0A6P9DWP6"/>
<dbReference type="PROSITE" id="PS50011">
    <property type="entry name" value="PROTEIN_KINASE_DOM"/>
    <property type="match status" value="1"/>
</dbReference>
<keyword evidence="15" id="KW-0675">Receptor</keyword>
<dbReference type="SUPFAM" id="SSF56112">
    <property type="entry name" value="Protein kinase-like (PK-like)"/>
    <property type="match status" value="1"/>
</dbReference>
<keyword evidence="8" id="KW-0732">Signal</keyword>
<evidence type="ECO:0000256" key="6">
    <source>
        <dbReference type="ARBA" id="ARBA00022679"/>
    </source>
</evidence>
<dbReference type="InterPro" id="IPR051420">
    <property type="entry name" value="Ser_Thr_Kinases_DiverseReg"/>
</dbReference>
<accession>A0A6P9DWP6</accession>
<dbReference type="Pfam" id="PF00069">
    <property type="entry name" value="Pkinase"/>
    <property type="match status" value="1"/>
</dbReference>
<dbReference type="PROSITE" id="PS00109">
    <property type="entry name" value="PROTEIN_KINASE_TYR"/>
    <property type="match status" value="1"/>
</dbReference>
<evidence type="ECO:0000256" key="19">
    <source>
        <dbReference type="PROSITE-ProRule" id="PRU10141"/>
    </source>
</evidence>
<evidence type="ECO:0000256" key="14">
    <source>
        <dbReference type="ARBA" id="ARBA00023136"/>
    </source>
</evidence>
<gene>
    <name evidence="22" type="primary">LOC118343720</name>
</gene>
<evidence type="ECO:0000256" key="15">
    <source>
        <dbReference type="ARBA" id="ARBA00023170"/>
    </source>
</evidence>
<dbReference type="GO" id="GO:0005524">
    <property type="term" value="F:ATP binding"/>
    <property type="evidence" value="ECO:0007669"/>
    <property type="project" value="UniProtKB-UniRule"/>
</dbReference>
<evidence type="ECO:0000256" key="10">
    <source>
        <dbReference type="ARBA" id="ARBA00022741"/>
    </source>
</evidence>
<evidence type="ECO:0000256" key="2">
    <source>
        <dbReference type="ARBA" id="ARBA00012513"/>
    </source>
</evidence>
<evidence type="ECO:0000313" key="21">
    <source>
        <dbReference type="Proteomes" id="UP000235220"/>
    </source>
</evidence>
<proteinExistence type="predicted"/>